<evidence type="ECO:0000313" key="4">
    <source>
        <dbReference type="EMBL" id="GAA2245056.1"/>
    </source>
</evidence>
<gene>
    <name evidence="4" type="ORF">GCM10010104_46730</name>
</gene>
<proteinExistence type="predicted"/>
<feature type="chain" id="PRO_5047355515" evidence="2">
    <location>
        <begin position="26"/>
        <end position="225"/>
    </location>
</feature>
<dbReference type="RefSeq" id="WP_234845275.1">
    <property type="nucleotide sequence ID" value="NZ_BAAART010000100.1"/>
</dbReference>
<comment type="caution">
    <text evidence="4">The sequence shown here is derived from an EMBL/GenBank/DDBJ whole genome shotgun (WGS) entry which is preliminary data.</text>
</comment>
<evidence type="ECO:0000256" key="2">
    <source>
        <dbReference type="SAM" id="SignalP"/>
    </source>
</evidence>
<evidence type="ECO:0000313" key="5">
    <source>
        <dbReference type="Proteomes" id="UP001501474"/>
    </source>
</evidence>
<feature type="signal peptide" evidence="2">
    <location>
        <begin position="1"/>
        <end position="25"/>
    </location>
</feature>
<dbReference type="Proteomes" id="UP001501474">
    <property type="component" value="Unassembled WGS sequence"/>
</dbReference>
<keyword evidence="5" id="KW-1185">Reference proteome</keyword>
<evidence type="ECO:0000256" key="1">
    <source>
        <dbReference type="SAM" id="MobiDB-lite"/>
    </source>
</evidence>
<name>A0ABN3DZ98_9ACTN</name>
<keyword evidence="2" id="KW-0732">Signal</keyword>
<protein>
    <submittedName>
        <fullName evidence="4">DUF305 domain-containing protein</fullName>
    </submittedName>
</protein>
<organism evidence="4 5">
    <name type="scientific">Streptomyces indiaensis</name>
    <dbReference type="NCBI Taxonomy" id="284033"/>
    <lineage>
        <taxon>Bacteria</taxon>
        <taxon>Bacillati</taxon>
        <taxon>Actinomycetota</taxon>
        <taxon>Actinomycetes</taxon>
        <taxon>Kitasatosporales</taxon>
        <taxon>Streptomycetaceae</taxon>
        <taxon>Streptomyces</taxon>
    </lineage>
</organism>
<dbReference type="PANTHER" id="PTHR36933">
    <property type="entry name" value="SLL0788 PROTEIN"/>
    <property type="match status" value="1"/>
</dbReference>
<evidence type="ECO:0000259" key="3">
    <source>
        <dbReference type="Pfam" id="PF03713"/>
    </source>
</evidence>
<dbReference type="PROSITE" id="PS51257">
    <property type="entry name" value="PROKAR_LIPOPROTEIN"/>
    <property type="match status" value="1"/>
</dbReference>
<dbReference type="PANTHER" id="PTHR36933:SF1">
    <property type="entry name" value="SLL0788 PROTEIN"/>
    <property type="match status" value="1"/>
</dbReference>
<dbReference type="InterPro" id="IPR012347">
    <property type="entry name" value="Ferritin-like"/>
</dbReference>
<dbReference type="Pfam" id="PF03713">
    <property type="entry name" value="DUF305"/>
    <property type="match status" value="1"/>
</dbReference>
<sequence length="225" mass="23049">MSNLRTLARRATLVAATGAAALVLAACGGDGADRAAGGSGHGDAGSHSPAATPSSAGAHNAQDVAFAQGMIPHHRQALEMARLAGDRASSDTVKDLAGRIEKAQDPEIRTMTGWLKSWGEDVPASSGGAMDHSASGHSGMPGMMGAEDMDALAKLTGKAFDVQFLTMMVEHHEGAVEMARTEQGKGRHGQAKSMAEDIVTAQNAEITEMNKLLGKSASKSDSSQG</sequence>
<reference evidence="4 5" key="1">
    <citation type="journal article" date="2019" name="Int. J. Syst. Evol. Microbiol.">
        <title>The Global Catalogue of Microorganisms (GCM) 10K type strain sequencing project: providing services to taxonomists for standard genome sequencing and annotation.</title>
        <authorList>
            <consortium name="The Broad Institute Genomics Platform"/>
            <consortium name="The Broad Institute Genome Sequencing Center for Infectious Disease"/>
            <person name="Wu L."/>
            <person name="Ma J."/>
        </authorList>
    </citation>
    <scope>NUCLEOTIDE SEQUENCE [LARGE SCALE GENOMIC DNA]</scope>
    <source>
        <strain evidence="4 5">JCM 3053</strain>
    </source>
</reference>
<dbReference type="Gene3D" id="1.20.1260.10">
    <property type="match status" value="1"/>
</dbReference>
<accession>A0ABN3DZ98</accession>
<dbReference type="EMBL" id="BAAART010000100">
    <property type="protein sequence ID" value="GAA2245056.1"/>
    <property type="molecule type" value="Genomic_DNA"/>
</dbReference>
<dbReference type="InterPro" id="IPR005183">
    <property type="entry name" value="DUF305_CopM-like"/>
</dbReference>
<feature type="region of interest" description="Disordered" evidence="1">
    <location>
        <begin position="34"/>
        <end position="58"/>
    </location>
</feature>
<feature type="domain" description="DUF305" evidence="3">
    <location>
        <begin position="63"/>
        <end position="213"/>
    </location>
</feature>